<dbReference type="STRING" id="1777141.AWB80_03897"/>
<dbReference type="PIRSF" id="PIRSF006470">
    <property type="entry name" value="DctB"/>
    <property type="match status" value="1"/>
</dbReference>
<dbReference type="PROSITE" id="PS51257">
    <property type="entry name" value="PROKAR_LIPOPROTEIN"/>
    <property type="match status" value="1"/>
</dbReference>
<dbReference type="AlphaFoldDB" id="A0A158BPL0"/>
<name>A0A158BPL0_9BURK</name>
<organism evidence="3 4">
    <name type="scientific">Caballeronia pedi</name>
    <dbReference type="NCBI Taxonomy" id="1777141"/>
    <lineage>
        <taxon>Bacteria</taxon>
        <taxon>Pseudomonadati</taxon>
        <taxon>Pseudomonadota</taxon>
        <taxon>Betaproteobacteria</taxon>
        <taxon>Burkholderiales</taxon>
        <taxon>Burkholderiaceae</taxon>
        <taxon>Caballeronia</taxon>
    </lineage>
</organism>
<dbReference type="PROSITE" id="PS51318">
    <property type="entry name" value="TAT"/>
    <property type="match status" value="1"/>
</dbReference>
<proteinExistence type="predicted"/>
<dbReference type="OrthoDB" id="9794826at2"/>
<dbReference type="Gene3D" id="3.40.190.170">
    <property type="entry name" value="Bacterial extracellular solute-binding protein, family 7"/>
    <property type="match status" value="1"/>
</dbReference>
<dbReference type="RefSeq" id="WP_061176310.1">
    <property type="nucleotide sequence ID" value="NZ_FCOE02000012.1"/>
</dbReference>
<accession>A0A158BPL0</accession>
<keyword evidence="4" id="KW-1185">Reference proteome</keyword>
<evidence type="ECO:0000313" key="4">
    <source>
        <dbReference type="Proteomes" id="UP000054911"/>
    </source>
</evidence>
<dbReference type="GO" id="GO:0030246">
    <property type="term" value="F:carbohydrate binding"/>
    <property type="evidence" value="ECO:0007669"/>
    <property type="project" value="TreeGrafter"/>
</dbReference>
<dbReference type="InterPro" id="IPR006311">
    <property type="entry name" value="TAT_signal"/>
</dbReference>
<dbReference type="GO" id="GO:0030288">
    <property type="term" value="C:outer membrane-bounded periplasmic space"/>
    <property type="evidence" value="ECO:0007669"/>
    <property type="project" value="InterPro"/>
</dbReference>
<keyword evidence="1 2" id="KW-0732">Signal</keyword>
<dbReference type="Proteomes" id="UP000054911">
    <property type="component" value="Unassembled WGS sequence"/>
</dbReference>
<feature type="signal peptide" evidence="2">
    <location>
        <begin position="1"/>
        <end position="21"/>
    </location>
</feature>
<protein>
    <submittedName>
        <fullName evidence="3">TRAP dicarboxylate transporter, DctP subunit</fullName>
    </submittedName>
</protein>
<dbReference type="PANTHER" id="PTHR33376">
    <property type="match status" value="1"/>
</dbReference>
<evidence type="ECO:0000256" key="1">
    <source>
        <dbReference type="ARBA" id="ARBA00022729"/>
    </source>
</evidence>
<feature type="chain" id="PRO_5007622036" evidence="2">
    <location>
        <begin position="22"/>
        <end position="328"/>
    </location>
</feature>
<dbReference type="InterPro" id="IPR038404">
    <property type="entry name" value="TRAP_DctP_sf"/>
</dbReference>
<dbReference type="GO" id="GO:0055085">
    <property type="term" value="P:transmembrane transport"/>
    <property type="evidence" value="ECO:0007669"/>
    <property type="project" value="InterPro"/>
</dbReference>
<reference evidence="3" key="1">
    <citation type="submission" date="2016-01" db="EMBL/GenBank/DDBJ databases">
        <authorList>
            <person name="Peeters C."/>
        </authorList>
    </citation>
    <scope>NUCLEOTIDE SEQUENCE [LARGE SCALE GENOMIC DNA]</scope>
    <source>
        <strain evidence="3">LMG 29323</strain>
    </source>
</reference>
<comment type="caution">
    <text evidence="3">The sequence shown here is derived from an EMBL/GenBank/DDBJ whole genome shotgun (WGS) entry which is preliminary data.</text>
</comment>
<dbReference type="CDD" id="cd13671">
    <property type="entry name" value="PBP2_TRAP_SBP_like_3"/>
    <property type="match status" value="1"/>
</dbReference>
<dbReference type="InterPro" id="IPR004682">
    <property type="entry name" value="TRAP_DctP"/>
</dbReference>
<evidence type="ECO:0000313" key="3">
    <source>
        <dbReference type="EMBL" id="SAK72018.1"/>
    </source>
</evidence>
<dbReference type="EMBL" id="FCOE02000012">
    <property type="protein sequence ID" value="SAK72018.1"/>
    <property type="molecule type" value="Genomic_DNA"/>
</dbReference>
<dbReference type="NCBIfam" id="TIGR00787">
    <property type="entry name" value="dctP"/>
    <property type="match status" value="1"/>
</dbReference>
<gene>
    <name evidence="3" type="ORF">AWB80_03897</name>
</gene>
<evidence type="ECO:0000256" key="2">
    <source>
        <dbReference type="SAM" id="SignalP"/>
    </source>
</evidence>
<dbReference type="InterPro" id="IPR018389">
    <property type="entry name" value="DctP_fam"/>
</dbReference>
<sequence length="328" mass="36278">MRDYLLSRRKMLMLTAASAAAGCLPRLASAQSQTIRIGDVVDRHNPEVITENVMARRLKETTGFDARVFPDGVLGSHTRMNEQLRNGTLEVTVTNVADLEGYDKRLGLFAMPFAFPDRKSLFAAQDGPLGKAYAGILDNLGFVLLGWFDSGLRSVYNRTRPINEPGDLKGLKIRTQGNQIMIATFNQLGAQATPLDTTQIYSALQQGVVDGAENSVTFFVQQHHSEVAKYYSYTNHFFSIDPMLASKKWFDALDPKKQDAVKEAAAQAQQHERDLWLASDAKYLAEAKKSGVAFNDANLPAFQAAVKPVYTKYRSNFAELASYLPALG</sequence>
<dbReference type="NCBIfam" id="NF037995">
    <property type="entry name" value="TRAP_S1"/>
    <property type="match status" value="1"/>
</dbReference>
<dbReference type="Pfam" id="PF03480">
    <property type="entry name" value="DctP"/>
    <property type="match status" value="1"/>
</dbReference>
<dbReference type="PANTHER" id="PTHR33376:SF2">
    <property type="entry name" value="DICARBOXYLATE-BINDING PERIPLASMIC PROTEIN"/>
    <property type="match status" value="1"/>
</dbReference>